<evidence type="ECO:0000259" key="1">
    <source>
        <dbReference type="PROSITE" id="PS51352"/>
    </source>
</evidence>
<dbReference type="InterPro" id="IPR050553">
    <property type="entry name" value="Thioredoxin_ResA/DsbE_sf"/>
</dbReference>
<dbReference type="SUPFAM" id="SSF52833">
    <property type="entry name" value="Thioredoxin-like"/>
    <property type="match status" value="1"/>
</dbReference>
<feature type="domain" description="Thioredoxin" evidence="1">
    <location>
        <begin position="77"/>
        <end position="215"/>
    </location>
</feature>
<accession>A0A1I2R4E4</accession>
<dbReference type="InterPro" id="IPR036249">
    <property type="entry name" value="Thioredoxin-like_sf"/>
</dbReference>
<dbReference type="PANTHER" id="PTHR42852:SF18">
    <property type="entry name" value="CHROMOSOME UNDETERMINED SCAFFOLD_47, WHOLE GENOME SHOTGUN SEQUENCE"/>
    <property type="match status" value="1"/>
</dbReference>
<dbReference type="InterPro" id="IPR000866">
    <property type="entry name" value="AhpC/TSA"/>
</dbReference>
<keyword evidence="2" id="KW-0413">Isomerase</keyword>
<dbReference type="GO" id="GO:0016491">
    <property type="term" value="F:oxidoreductase activity"/>
    <property type="evidence" value="ECO:0007669"/>
    <property type="project" value="InterPro"/>
</dbReference>
<dbReference type="AlphaFoldDB" id="A0A1I2R4E4"/>
<organism evidence="2 3">
    <name type="scientific">Algoriphagus hitonicola</name>
    <dbReference type="NCBI Taxonomy" id="435880"/>
    <lineage>
        <taxon>Bacteria</taxon>
        <taxon>Pseudomonadati</taxon>
        <taxon>Bacteroidota</taxon>
        <taxon>Cytophagia</taxon>
        <taxon>Cytophagales</taxon>
        <taxon>Cyclobacteriaceae</taxon>
        <taxon>Algoriphagus</taxon>
    </lineage>
</organism>
<dbReference type="Pfam" id="PF00578">
    <property type="entry name" value="AhpC-TSA"/>
    <property type="match status" value="1"/>
</dbReference>
<dbReference type="Proteomes" id="UP000199642">
    <property type="component" value="Unassembled WGS sequence"/>
</dbReference>
<proteinExistence type="predicted"/>
<sequence>MKWFLVPYDLASFYLKILFHCESHRSTLSLNTHHPAIMYIAVSKRIVQTKPIRILLFALACSLFFSACQSKDSSGSEQNSNSKSEAEFTDLNREKSNLSDYKGKPIILHFWATWCKPCIEEFPSLKEAQPRLEKENVQFLIASDEELDLIEKFQTRFKTGLNLIQLSEGSLAEFGVYALPTTLILNAEGKEINRISGKIDWSSIESIDQLTNLKQ</sequence>
<dbReference type="PANTHER" id="PTHR42852">
    <property type="entry name" value="THIOL:DISULFIDE INTERCHANGE PROTEIN DSBE"/>
    <property type="match status" value="1"/>
</dbReference>
<evidence type="ECO:0000313" key="2">
    <source>
        <dbReference type="EMBL" id="SFG35605.1"/>
    </source>
</evidence>
<dbReference type="GO" id="GO:0016209">
    <property type="term" value="F:antioxidant activity"/>
    <property type="evidence" value="ECO:0007669"/>
    <property type="project" value="InterPro"/>
</dbReference>
<dbReference type="EMBL" id="FOPC01000003">
    <property type="protein sequence ID" value="SFG35605.1"/>
    <property type="molecule type" value="Genomic_DNA"/>
</dbReference>
<dbReference type="CDD" id="cd02966">
    <property type="entry name" value="TlpA_like_family"/>
    <property type="match status" value="1"/>
</dbReference>
<reference evidence="3" key="1">
    <citation type="submission" date="2016-10" db="EMBL/GenBank/DDBJ databases">
        <authorList>
            <person name="Varghese N."/>
            <person name="Submissions S."/>
        </authorList>
    </citation>
    <scope>NUCLEOTIDE SEQUENCE [LARGE SCALE GENOMIC DNA]</scope>
    <source>
        <strain evidence="3">DSM 19315</strain>
    </source>
</reference>
<gene>
    <name evidence="2" type="ORF">SAMN04487988_10374</name>
</gene>
<evidence type="ECO:0000313" key="3">
    <source>
        <dbReference type="Proteomes" id="UP000199642"/>
    </source>
</evidence>
<protein>
    <submittedName>
        <fullName evidence="2">Thiol-disulfide isomerase or thioredoxin</fullName>
    </submittedName>
</protein>
<name>A0A1I2R4E4_9BACT</name>
<dbReference type="GO" id="GO:0016853">
    <property type="term" value="F:isomerase activity"/>
    <property type="evidence" value="ECO:0007669"/>
    <property type="project" value="UniProtKB-KW"/>
</dbReference>
<dbReference type="STRING" id="435880.SAMN04487988_10374"/>
<dbReference type="Gene3D" id="3.40.30.10">
    <property type="entry name" value="Glutaredoxin"/>
    <property type="match status" value="1"/>
</dbReference>
<dbReference type="InterPro" id="IPR013766">
    <property type="entry name" value="Thioredoxin_domain"/>
</dbReference>
<keyword evidence="3" id="KW-1185">Reference proteome</keyword>
<dbReference type="PROSITE" id="PS51352">
    <property type="entry name" value="THIOREDOXIN_2"/>
    <property type="match status" value="1"/>
</dbReference>